<feature type="chain" id="PRO_5026703773" description="Lipoprotein" evidence="2">
    <location>
        <begin position="27"/>
        <end position="106"/>
    </location>
</feature>
<dbReference type="AlphaFoldDB" id="A0A6N6VK67"/>
<reference evidence="3 4" key="1">
    <citation type="submission" date="2019-09" db="EMBL/GenBank/DDBJ databases">
        <title>Parvibaculum sedimenti sp. nov., isolated from sediment.</title>
        <authorList>
            <person name="Wang Y."/>
        </authorList>
    </citation>
    <scope>NUCLEOTIDE SEQUENCE [LARGE SCALE GENOMIC DNA]</scope>
    <source>
        <strain evidence="3 4">HXT-9</strain>
    </source>
</reference>
<evidence type="ECO:0000256" key="2">
    <source>
        <dbReference type="SAM" id="SignalP"/>
    </source>
</evidence>
<gene>
    <name evidence="3" type="ORF">F2P47_04345</name>
</gene>
<sequence length="106" mass="11038">MTRNIRKTALLGLVLGLALSGCGTFGDDQSDDPNYPTGYSAGCGTGTGYIPGNSSTVIRDPDMWRTSKAYRAGWKKGFNACRTSTAASPSAGSEYGRGRSNGPSGY</sequence>
<keyword evidence="4" id="KW-1185">Reference proteome</keyword>
<evidence type="ECO:0008006" key="5">
    <source>
        <dbReference type="Google" id="ProtNLM"/>
    </source>
</evidence>
<evidence type="ECO:0000313" key="3">
    <source>
        <dbReference type="EMBL" id="KAB7741639.1"/>
    </source>
</evidence>
<dbReference type="Proteomes" id="UP000468901">
    <property type="component" value="Unassembled WGS sequence"/>
</dbReference>
<proteinExistence type="predicted"/>
<evidence type="ECO:0000313" key="4">
    <source>
        <dbReference type="Proteomes" id="UP000468901"/>
    </source>
</evidence>
<organism evidence="3 4">
    <name type="scientific">Parvibaculum sedimenti</name>
    <dbReference type="NCBI Taxonomy" id="2608632"/>
    <lineage>
        <taxon>Bacteria</taxon>
        <taxon>Pseudomonadati</taxon>
        <taxon>Pseudomonadota</taxon>
        <taxon>Alphaproteobacteria</taxon>
        <taxon>Hyphomicrobiales</taxon>
        <taxon>Parvibaculaceae</taxon>
        <taxon>Parvibaculum</taxon>
    </lineage>
</organism>
<dbReference type="EMBL" id="WESC01000003">
    <property type="protein sequence ID" value="KAB7741639.1"/>
    <property type="molecule type" value="Genomic_DNA"/>
</dbReference>
<name>A0A6N6VK67_9HYPH</name>
<feature type="region of interest" description="Disordered" evidence="1">
    <location>
        <begin position="84"/>
        <end position="106"/>
    </location>
</feature>
<keyword evidence="2" id="KW-0732">Signal</keyword>
<dbReference type="PROSITE" id="PS51257">
    <property type="entry name" value="PROKAR_LIPOPROTEIN"/>
    <property type="match status" value="1"/>
</dbReference>
<accession>A0A6N6VK67</accession>
<dbReference type="RefSeq" id="WP_152214942.1">
    <property type="nucleotide sequence ID" value="NZ_WESC01000003.1"/>
</dbReference>
<protein>
    <recommendedName>
        <fullName evidence="5">Lipoprotein</fullName>
    </recommendedName>
</protein>
<comment type="caution">
    <text evidence="3">The sequence shown here is derived from an EMBL/GenBank/DDBJ whole genome shotgun (WGS) entry which is preliminary data.</text>
</comment>
<feature type="signal peptide" evidence="2">
    <location>
        <begin position="1"/>
        <end position="26"/>
    </location>
</feature>
<evidence type="ECO:0000256" key="1">
    <source>
        <dbReference type="SAM" id="MobiDB-lite"/>
    </source>
</evidence>